<feature type="compositionally biased region" description="Low complexity" evidence="1">
    <location>
        <begin position="211"/>
        <end position="223"/>
    </location>
</feature>
<dbReference type="Gene3D" id="1.10.274.60">
    <property type="entry name" value="Spidroin, repetitive domain"/>
    <property type="match status" value="6"/>
</dbReference>
<dbReference type="Proteomes" id="UP001497382">
    <property type="component" value="Unassembled WGS sequence"/>
</dbReference>
<feature type="domain" description="Spidroin C-terminal" evidence="3">
    <location>
        <begin position="1324"/>
        <end position="1398"/>
    </location>
</feature>
<dbReference type="InterPro" id="IPR021001">
    <property type="entry name" value="Spidroin_C"/>
</dbReference>
<dbReference type="Gene3D" id="1.10.10.1350">
    <property type="entry name" value="Spidroin domain, C-terminal domain"/>
    <property type="match status" value="1"/>
</dbReference>
<gene>
    <name evidence="5" type="ORF">LARSCL_LOCUS4448</name>
</gene>
<sequence length="1423" mass="147210">MNWLTTLGFAVLLLSLHCDVAQSKKHSGHVSKSPWADPVKAKAFMDCLIRKIEQSDVIPQQEKEDMESLVQSLMSALAGEKGKNSKATLQAMNMAFASALAELVVAEGADDPAGIEVKTNALVNILQQCFKRTMHKVDKKFIYEIKDLIQMFVKEAAEEMNEPDEESEFSEDYSYNGEFQTNDQVSQDTYITNYQIQPQGGQYPDGGNFGQSGSSSDSSSGTGITPQKLMSAIGNSQVIGSLCRGLKSPVQVKIAFNQALTQALKASLRLDANSASSLAKIATNGMMSLPSGSSPRDYIRVLLSGPLADKLRDAGILNNNVSLQQFLKTLFGGLIKAGANYGVIIPRDALDNDVTSASNSMTTTITTIGDSFDGQPSGEDYPGGQYPDGGNFGISGSPFDSSSGAGVTPQQLMSAIGNSQVIGALCRGLKSPVQVKVAFNQALTPALQASLRLDANSASTLANIATNGMMSLPSGSSPRDYIRVLLSGPLADKLRDAGILNNNVSLQQFLKNLFGGLIKVGANYGVIIPRDALDNDVTSASNSMTTTITTIGASFDGQPSGDYPGGQYPDGGNFGPPGSPSDSSSGAGVTPQQLMSAIGNSQVIGALCRGLKSPVQVKVAFNQALTPALQASLRLDANSASTLANIATNGMMSLPSGSSPRDYIRVLLSGPLADKLRDAGILNNNVSLQQFLKNLFGGLIKVGANYGVIIPRDALDNDVTSASNSMTTTITTIGASFDGQPSGDYPGGQYPDGGNFGPSGSPSDSSSGAGVTPQQLMSAIGNSQVIGALCRGLKSPVQVKVAFNQALTPALQASLRLDANTASTLANIATNGMMSLPSGSSPRDYIRVLLSGPLADKLRDAGILNNNVSLQQFLKNLFGGLIKVGANYGVIIPRDALDNDVTSASNSMTTTITTIGASFDGQPSGDYPGGQYPDGGNFGPSGSPSDSSSGAGVTPQQLMSAIGNSQVIGALCRGLKSPVQVKVAFNQALTPALQASLRLDANSASTLANIATNGMMSLPSGSSPRDYIRVLLSGPLADKLRDAGILNNNVSLQQFLKNLFGGLIKVGANYGVIIPRDALDNDVTSASNSMTTTITTIGASFDGQPSGDYPGGQYPDGGNFGPSGSPSDSSSGAGVTPQQLMSAIGNSQVVGALCRGLKSPAQVKVAFKQALTPALQASLRLDANSASTLANIATNGMMSLPSGSSSRDYIRVLLSGPLPDKLRDAGILNNNVSLQQFLKTLFGGLIKVGANYGVIIPRDALDSDVTSASNTMTTTFTTIGASFDGQASGDYPGGQYPDGGDFGPSGTPTGSIDFSASLRNIVSSRNGLNSPEANMRIKSLSSALQQAINADGFEPSVISSVLRASFSKLKNSGMSADKASIESLMELITALVQVVGSSRPDPTKSVALSSSIGVTSSLASALS</sequence>
<evidence type="ECO:0000259" key="4">
    <source>
        <dbReference type="Pfam" id="PF16763"/>
    </source>
</evidence>
<evidence type="ECO:0000259" key="3">
    <source>
        <dbReference type="Pfam" id="PF11260"/>
    </source>
</evidence>
<organism evidence="5 6">
    <name type="scientific">Larinioides sclopetarius</name>
    <dbReference type="NCBI Taxonomy" id="280406"/>
    <lineage>
        <taxon>Eukaryota</taxon>
        <taxon>Metazoa</taxon>
        <taxon>Ecdysozoa</taxon>
        <taxon>Arthropoda</taxon>
        <taxon>Chelicerata</taxon>
        <taxon>Arachnida</taxon>
        <taxon>Araneae</taxon>
        <taxon>Araneomorphae</taxon>
        <taxon>Entelegynae</taxon>
        <taxon>Araneoidea</taxon>
        <taxon>Araneidae</taxon>
        <taxon>Larinioides</taxon>
    </lineage>
</organism>
<keyword evidence="2" id="KW-0732">Signal</keyword>
<feature type="compositionally biased region" description="Low complexity" evidence="1">
    <location>
        <begin position="1102"/>
        <end position="1113"/>
    </location>
</feature>
<feature type="compositionally biased region" description="Low complexity" evidence="1">
    <location>
        <begin position="738"/>
        <end position="749"/>
    </location>
</feature>
<dbReference type="InterPro" id="IPR043070">
    <property type="entry name" value="Spidroin_repeat"/>
</dbReference>
<feature type="region of interest" description="Disordered" evidence="1">
    <location>
        <begin position="915"/>
        <end position="955"/>
    </location>
</feature>
<feature type="region of interest" description="Disordered" evidence="1">
    <location>
        <begin position="1097"/>
        <end position="1137"/>
    </location>
</feature>
<proteinExistence type="predicted"/>
<feature type="domain" description="Spidroin N-terminal" evidence="4">
    <location>
        <begin position="34"/>
        <end position="157"/>
    </location>
</feature>
<feature type="region of interest" description="Disordered" evidence="1">
    <location>
        <begin position="733"/>
        <end position="773"/>
    </location>
</feature>
<dbReference type="InterPro" id="IPR038542">
    <property type="entry name" value="Spidroin_C_sf"/>
</dbReference>
<feature type="compositionally biased region" description="Low complexity" evidence="1">
    <location>
        <begin position="556"/>
        <end position="567"/>
    </location>
</feature>
<dbReference type="InterPro" id="IPR031913">
    <property type="entry name" value="Spidroin_N"/>
</dbReference>
<dbReference type="EMBL" id="CAXIEN010000036">
    <property type="protein sequence ID" value="CAL1268907.1"/>
    <property type="molecule type" value="Genomic_DNA"/>
</dbReference>
<keyword evidence="6" id="KW-1185">Reference proteome</keyword>
<feature type="region of interest" description="Disordered" evidence="1">
    <location>
        <begin position="201"/>
        <end position="227"/>
    </location>
</feature>
<dbReference type="InterPro" id="IPR038243">
    <property type="entry name" value="Spidroin_N_sf"/>
</dbReference>
<feature type="signal peptide" evidence="2">
    <location>
        <begin position="1"/>
        <end position="23"/>
    </location>
</feature>
<feature type="compositionally biased region" description="Low complexity" evidence="1">
    <location>
        <begin position="1122"/>
        <end position="1134"/>
    </location>
</feature>
<feature type="compositionally biased region" description="Low complexity" evidence="1">
    <location>
        <begin position="758"/>
        <end position="770"/>
    </location>
</feature>
<evidence type="ECO:0000313" key="6">
    <source>
        <dbReference type="Proteomes" id="UP001497382"/>
    </source>
</evidence>
<accession>A0AAV1ZBL3</accession>
<evidence type="ECO:0000256" key="1">
    <source>
        <dbReference type="SAM" id="MobiDB-lite"/>
    </source>
</evidence>
<feature type="compositionally biased region" description="Low complexity" evidence="1">
    <location>
        <begin position="940"/>
        <end position="952"/>
    </location>
</feature>
<name>A0AAV1ZBL3_9ARAC</name>
<comment type="caution">
    <text evidence="5">The sequence shown here is derived from an EMBL/GenBank/DDBJ whole genome shotgun (WGS) entry which is preliminary data.</text>
</comment>
<dbReference type="Pfam" id="PF11260">
    <property type="entry name" value="Spidroin_MaSp"/>
    <property type="match status" value="1"/>
</dbReference>
<protein>
    <recommendedName>
        <fullName evidence="7">Aciniform spidroin</fullName>
    </recommendedName>
</protein>
<evidence type="ECO:0000256" key="2">
    <source>
        <dbReference type="SAM" id="SignalP"/>
    </source>
</evidence>
<dbReference type="Pfam" id="PF16763">
    <property type="entry name" value="Spidroin_N"/>
    <property type="match status" value="1"/>
</dbReference>
<feature type="region of interest" description="Disordered" evidence="1">
    <location>
        <begin position="551"/>
        <end position="591"/>
    </location>
</feature>
<feature type="chain" id="PRO_5043976679" description="Aciniform spidroin" evidence="2">
    <location>
        <begin position="24"/>
        <end position="1423"/>
    </location>
</feature>
<feature type="non-terminal residue" evidence="5">
    <location>
        <position position="1423"/>
    </location>
</feature>
<evidence type="ECO:0000313" key="5">
    <source>
        <dbReference type="EMBL" id="CAL1268907.1"/>
    </source>
</evidence>
<dbReference type="Gene3D" id="1.10.274.70">
    <property type="match status" value="1"/>
</dbReference>
<feature type="compositionally biased region" description="Low complexity" evidence="1">
    <location>
        <begin position="920"/>
        <end position="931"/>
    </location>
</feature>
<reference evidence="5 6" key="1">
    <citation type="submission" date="2024-04" db="EMBL/GenBank/DDBJ databases">
        <authorList>
            <person name="Rising A."/>
            <person name="Reimegard J."/>
            <person name="Sonavane S."/>
            <person name="Akerstrom W."/>
            <person name="Nylinder S."/>
            <person name="Hedman E."/>
            <person name="Kallberg Y."/>
        </authorList>
    </citation>
    <scope>NUCLEOTIDE SEQUENCE [LARGE SCALE GENOMIC DNA]</scope>
</reference>
<evidence type="ECO:0008006" key="7">
    <source>
        <dbReference type="Google" id="ProtNLM"/>
    </source>
</evidence>